<keyword evidence="5 6" id="KW-0472">Membrane</keyword>
<evidence type="ECO:0000256" key="3">
    <source>
        <dbReference type="ARBA" id="ARBA00022692"/>
    </source>
</evidence>
<name>A0A210PZA0_MIZYE</name>
<evidence type="ECO:0000256" key="2">
    <source>
        <dbReference type="ARBA" id="ARBA00009172"/>
    </source>
</evidence>
<feature type="transmembrane region" description="Helical" evidence="6">
    <location>
        <begin position="120"/>
        <end position="144"/>
    </location>
</feature>
<feature type="transmembrane region" description="Helical" evidence="6">
    <location>
        <begin position="216"/>
        <end position="242"/>
    </location>
</feature>
<evidence type="ECO:0000256" key="5">
    <source>
        <dbReference type="ARBA" id="ARBA00023136"/>
    </source>
</evidence>
<reference evidence="7 8" key="1">
    <citation type="journal article" date="2017" name="Nat. Ecol. Evol.">
        <title>Scallop genome provides insights into evolution of bilaterian karyotype and development.</title>
        <authorList>
            <person name="Wang S."/>
            <person name="Zhang J."/>
            <person name="Jiao W."/>
            <person name="Li J."/>
            <person name="Xun X."/>
            <person name="Sun Y."/>
            <person name="Guo X."/>
            <person name="Huan P."/>
            <person name="Dong B."/>
            <person name="Zhang L."/>
            <person name="Hu X."/>
            <person name="Sun X."/>
            <person name="Wang J."/>
            <person name="Zhao C."/>
            <person name="Wang Y."/>
            <person name="Wang D."/>
            <person name="Huang X."/>
            <person name="Wang R."/>
            <person name="Lv J."/>
            <person name="Li Y."/>
            <person name="Zhang Z."/>
            <person name="Liu B."/>
            <person name="Lu W."/>
            <person name="Hui Y."/>
            <person name="Liang J."/>
            <person name="Zhou Z."/>
            <person name="Hou R."/>
            <person name="Li X."/>
            <person name="Liu Y."/>
            <person name="Li H."/>
            <person name="Ning X."/>
            <person name="Lin Y."/>
            <person name="Zhao L."/>
            <person name="Xing Q."/>
            <person name="Dou J."/>
            <person name="Li Y."/>
            <person name="Mao J."/>
            <person name="Guo H."/>
            <person name="Dou H."/>
            <person name="Li T."/>
            <person name="Mu C."/>
            <person name="Jiang W."/>
            <person name="Fu Q."/>
            <person name="Fu X."/>
            <person name="Miao Y."/>
            <person name="Liu J."/>
            <person name="Yu Q."/>
            <person name="Li R."/>
            <person name="Liao H."/>
            <person name="Li X."/>
            <person name="Kong Y."/>
            <person name="Jiang Z."/>
            <person name="Chourrout D."/>
            <person name="Li R."/>
            <person name="Bao Z."/>
        </authorList>
    </citation>
    <scope>NUCLEOTIDE SEQUENCE [LARGE SCALE GENOMIC DNA]</scope>
    <source>
        <strain evidence="7 8">PY_sf001</strain>
    </source>
</reference>
<dbReference type="GO" id="GO:0016020">
    <property type="term" value="C:membrane"/>
    <property type="evidence" value="ECO:0007669"/>
    <property type="project" value="UniProtKB-SubCell"/>
</dbReference>
<dbReference type="PANTHER" id="PTHR19444:SF13">
    <property type="entry name" value="PROTEIN UNC-93 HOMOLOG A"/>
    <property type="match status" value="1"/>
</dbReference>
<evidence type="ECO:0000256" key="6">
    <source>
        <dbReference type="SAM" id="Phobius"/>
    </source>
</evidence>
<evidence type="ECO:0000256" key="1">
    <source>
        <dbReference type="ARBA" id="ARBA00004141"/>
    </source>
</evidence>
<feature type="transmembrane region" description="Helical" evidence="6">
    <location>
        <begin position="151"/>
        <end position="172"/>
    </location>
</feature>
<evidence type="ECO:0000313" key="8">
    <source>
        <dbReference type="Proteomes" id="UP000242188"/>
    </source>
</evidence>
<dbReference type="EMBL" id="NEDP02005354">
    <property type="protein sequence ID" value="OWF41803.1"/>
    <property type="molecule type" value="Genomic_DNA"/>
</dbReference>
<keyword evidence="4 6" id="KW-1133">Transmembrane helix</keyword>
<dbReference type="Proteomes" id="UP000242188">
    <property type="component" value="Unassembled WGS sequence"/>
</dbReference>
<dbReference type="Pfam" id="PF05978">
    <property type="entry name" value="UNC-93"/>
    <property type="match status" value="1"/>
</dbReference>
<dbReference type="AlphaFoldDB" id="A0A210PZA0"/>
<feature type="transmembrane region" description="Helical" evidence="6">
    <location>
        <begin position="90"/>
        <end position="108"/>
    </location>
</feature>
<sequence>MPSHTASASNSDGSLHGFINIEEKTCVPMKTVSSPTLPKGQYSHINGANASLTNTAENEKDASNSDSSLTTEVDIAIVLPMTKMQIAKNLVIICTSFFLLFTAFHSMLNLQSSLNKEEGVGTFALFLACLFTMISSLFLAPVCIDRLGQKLTICFAMVPITAYMAATLYPTWAIMVTASSLCGLVIGPLWAAQSSYVSVLAGYYAKITNTKLKDSICYFFGIFYMCLNASKISGNLLASVLLKQDENTNISMTSKEIEDCVANKQEAVDNATTLERPDDTTIYTICGTWIGLGIAGMIVLAFLTSVNADGDNSKKRKRGSLCSSFLAAAKHFWNSRLQKILIPVTLYYGILNGFVVADFTRSIVGCTVGIQAVGEVMLCHGIFNTISAALIGRLVKNFGHLPFFTFTIYGHLFADNKDAAFGSYFMLEATGYITAMAYSALVSTDIKLYILLILLVFSVISYYTVEYIDRKNNTHKDADREKV</sequence>
<accession>A0A210PZA0</accession>
<comment type="subcellular location">
    <subcellularLocation>
        <location evidence="1">Membrane</location>
        <topology evidence="1">Multi-pass membrane protein</topology>
    </subcellularLocation>
</comment>
<feature type="transmembrane region" description="Helical" evidence="6">
    <location>
        <begin position="282"/>
        <end position="308"/>
    </location>
</feature>
<evidence type="ECO:0000256" key="4">
    <source>
        <dbReference type="ARBA" id="ARBA00022989"/>
    </source>
</evidence>
<comment type="caution">
    <text evidence="7">The sequence shown here is derived from an EMBL/GenBank/DDBJ whole genome shotgun (WGS) entry which is preliminary data.</text>
</comment>
<feature type="transmembrane region" description="Helical" evidence="6">
    <location>
        <begin position="420"/>
        <end position="441"/>
    </location>
</feature>
<feature type="transmembrane region" description="Helical" evidence="6">
    <location>
        <begin position="448"/>
        <end position="465"/>
    </location>
</feature>
<feature type="transmembrane region" description="Helical" evidence="6">
    <location>
        <begin position="178"/>
        <end position="204"/>
    </location>
</feature>
<keyword evidence="3 6" id="KW-0812">Transmembrane</keyword>
<dbReference type="PANTHER" id="PTHR19444">
    <property type="entry name" value="UNC-93 RELATED"/>
    <property type="match status" value="1"/>
</dbReference>
<dbReference type="OrthoDB" id="78663at2759"/>
<organism evidence="7 8">
    <name type="scientific">Mizuhopecten yessoensis</name>
    <name type="common">Japanese scallop</name>
    <name type="synonym">Patinopecten yessoensis</name>
    <dbReference type="NCBI Taxonomy" id="6573"/>
    <lineage>
        <taxon>Eukaryota</taxon>
        <taxon>Metazoa</taxon>
        <taxon>Spiralia</taxon>
        <taxon>Lophotrochozoa</taxon>
        <taxon>Mollusca</taxon>
        <taxon>Bivalvia</taxon>
        <taxon>Autobranchia</taxon>
        <taxon>Pteriomorphia</taxon>
        <taxon>Pectinida</taxon>
        <taxon>Pectinoidea</taxon>
        <taxon>Pectinidae</taxon>
        <taxon>Mizuhopecten</taxon>
    </lineage>
</organism>
<dbReference type="InterPro" id="IPR051951">
    <property type="entry name" value="UNC-93_regulatory"/>
</dbReference>
<feature type="transmembrane region" description="Helical" evidence="6">
    <location>
        <begin position="398"/>
        <end position="414"/>
    </location>
</feature>
<dbReference type="SUPFAM" id="SSF103473">
    <property type="entry name" value="MFS general substrate transporter"/>
    <property type="match status" value="1"/>
</dbReference>
<gene>
    <name evidence="7" type="ORF">KP79_PYT14030</name>
</gene>
<dbReference type="InterPro" id="IPR010291">
    <property type="entry name" value="Ion_channel_UNC-93"/>
</dbReference>
<proteinExistence type="inferred from homology"/>
<protein>
    <submittedName>
        <fullName evidence="7">Protein unc-93-like A</fullName>
    </submittedName>
</protein>
<feature type="transmembrane region" description="Helical" evidence="6">
    <location>
        <begin position="340"/>
        <end position="357"/>
    </location>
</feature>
<dbReference type="InterPro" id="IPR036259">
    <property type="entry name" value="MFS_trans_sf"/>
</dbReference>
<feature type="transmembrane region" description="Helical" evidence="6">
    <location>
        <begin position="369"/>
        <end position="391"/>
    </location>
</feature>
<comment type="similarity">
    <text evidence="2">Belongs to the unc-93 family.</text>
</comment>
<evidence type="ECO:0000313" key="7">
    <source>
        <dbReference type="EMBL" id="OWF41803.1"/>
    </source>
</evidence>
<keyword evidence="8" id="KW-1185">Reference proteome</keyword>